<dbReference type="EMBL" id="LT554386">
    <property type="protein sequence ID" value="SAM04467.1"/>
    <property type="molecule type" value="Genomic_DNA"/>
</dbReference>
<organism evidence="1">
    <name type="scientific">Absidia glauca</name>
    <name type="common">Pin mould</name>
    <dbReference type="NCBI Taxonomy" id="4829"/>
    <lineage>
        <taxon>Eukaryota</taxon>
        <taxon>Fungi</taxon>
        <taxon>Fungi incertae sedis</taxon>
        <taxon>Mucoromycota</taxon>
        <taxon>Mucoromycotina</taxon>
        <taxon>Mucoromycetes</taxon>
        <taxon>Mucorales</taxon>
        <taxon>Cunninghamellaceae</taxon>
        <taxon>Absidia</taxon>
    </lineage>
</organism>
<sequence length="159" mass="18399">MQYEKSSKFDMGHPYHNGLFIHKNTASLVTLVGYEALCLSQKIWVRVYHLFGEKIHAQQNGSILFQKTAFEKLEPFGFLNWKMPHGAWSSKGKVVKPKQQQRKIGALAKVLALRNRDGRQGEDFKRKEGKSCPEVPKVSGFYYSRKVECEIQRELQIIQ</sequence>
<dbReference type="InParanoid" id="A0A168QEB3"/>
<evidence type="ECO:0000313" key="1">
    <source>
        <dbReference type="EMBL" id="SAM04467.1"/>
    </source>
</evidence>
<reference evidence="1" key="1">
    <citation type="submission" date="2016-04" db="EMBL/GenBank/DDBJ databases">
        <authorList>
            <person name="Evans L.H."/>
            <person name="Alamgir A."/>
            <person name="Owens N."/>
            <person name="Weber N.D."/>
            <person name="Virtaneva K."/>
            <person name="Barbian K."/>
            <person name="Babar A."/>
            <person name="Rosenke K."/>
        </authorList>
    </citation>
    <scope>NUCLEOTIDE SEQUENCE [LARGE SCALE GENOMIC DNA]</scope>
    <source>
        <strain evidence="1">CBS 101.48</strain>
    </source>
</reference>
<dbReference type="AlphaFoldDB" id="A0A168QEB3"/>
<dbReference type="Proteomes" id="UP000078561">
    <property type="component" value="Unassembled WGS sequence"/>
</dbReference>
<accession>A0A168QEB3</accession>
<keyword evidence="2" id="KW-1185">Reference proteome</keyword>
<protein>
    <submittedName>
        <fullName evidence="1">Uncharacterized protein</fullName>
    </submittedName>
</protein>
<name>A0A168QEB3_ABSGL</name>
<evidence type="ECO:0000313" key="2">
    <source>
        <dbReference type="Proteomes" id="UP000078561"/>
    </source>
</evidence>
<proteinExistence type="predicted"/>
<gene>
    <name evidence="1" type="primary">ABSGL_10331.1 scaffold 11921</name>
</gene>